<dbReference type="InterPro" id="IPR013407">
    <property type="entry name" value="CRISPR-assoc_prot_Cmr2"/>
</dbReference>
<dbReference type="Pfam" id="PF22335">
    <property type="entry name" value="Cas10-Cmr2_palm2"/>
    <property type="match status" value="1"/>
</dbReference>
<dbReference type="InterPro" id="IPR038242">
    <property type="entry name" value="Cmr2_N"/>
</dbReference>
<proteinExistence type="predicted"/>
<dbReference type="Proteomes" id="UP000671913">
    <property type="component" value="Chromosome"/>
</dbReference>
<sequence length="760" mass="87672">MTDFTQKLRQFLHDPVDKCIEIENCVSRAQIYEKLLGVTDMEKAKYSDAIASNMEDFQNKSLFLFTIGPVQQFISQARKTQDLYMGSFLLSYLTFVGMTEIIDKYGPTNIIYPDLSAQPLMDWYLKKRFERKVKNSTSLFIDQPTIPNRFVALIQETGEKEIKELADKIKKNVRKKWKDIVETVLKEFNLNSIVEKQTEDFPEIYWVAVPFRNNDNDVTIEDFKDFFSDNVIDEWEKNTSENNIGLMYQLAYSALEKSIGIRKNLRNFKQTDEYGKKCHVCGGREGVIKAGVGNLKVGKYISKGEGLCVSCFIKRALDKFLEKEFDGKFQDFTFPSTAEVASASFKKKALKNAGDEFKSYIGEFKKIVGDSNFKQIIVKSLPCIENEFADTVNMDAEWFFEDNLTTRSVKKQFEIEKNESEVADLKKSLKKITDKIEKPDSYYAILLFDGDNMGKWLAGELLPDIEYANNSEIWNKLPQEFKNKLEKCRENKFLTPERHSFISHALRNYSIEFVRKIIEEEHLGKLVYSGGDDVLAFVNTEDLFDVLIKLRAAFSGNIRIENNKIKVDWSNDTGFVEKDGRLLLSMGKNATASCGVVIAHYKMPLGMVINRVRETEEKAKNNFGKDSFAILLLKRSGEERIAISKWRYEEIDVLEKLKELSYAFKEKKDESWVSDRIIYTLGKEFIRIKNKDGHYSSEEGIINAEIERIVKRASHGNNGTEGKETNRKVSEILKSIFWKVGNFDRFLNLIAVSAFIAKEE</sequence>
<feature type="domain" description="GGDEF" evidence="3">
    <location>
        <begin position="441"/>
        <end position="633"/>
    </location>
</feature>
<dbReference type="PROSITE" id="PS50887">
    <property type="entry name" value="GGDEF"/>
    <property type="match status" value="1"/>
</dbReference>
<evidence type="ECO:0000256" key="1">
    <source>
        <dbReference type="ARBA" id="ARBA00022741"/>
    </source>
</evidence>
<protein>
    <submittedName>
        <fullName evidence="4">Type III-B CRISPR-associated protein Cas10/Cmr2</fullName>
    </submittedName>
</protein>
<dbReference type="Gene3D" id="3.30.70.2220">
    <property type="entry name" value="CRISPR-Cas system, Cmr2 subunit, D1 domain, cysteine cluster"/>
    <property type="match status" value="1"/>
</dbReference>
<dbReference type="CDD" id="cd09679">
    <property type="entry name" value="Cas10_III"/>
    <property type="match status" value="1"/>
</dbReference>
<reference evidence="4" key="1">
    <citation type="submission" date="2020-08" db="EMBL/GenBank/DDBJ databases">
        <title>Genomic insights into the carbon and energy metabolism of the first obligate autotrophic acetogenic bacterium Aceticella autotrophica gen. nov., sp. nov.</title>
        <authorList>
            <person name="Toshchakov S.V."/>
            <person name="Elcheninov A.G."/>
            <person name="Kublanov I.V."/>
            <person name="Frolov E.N."/>
            <person name="Lebedinsky A.V."/>
        </authorList>
    </citation>
    <scope>NUCLEOTIDE SEQUENCE</scope>
    <source>
        <strain evidence="4">3443-3Ac</strain>
    </source>
</reference>
<evidence type="ECO:0000256" key="2">
    <source>
        <dbReference type="ARBA" id="ARBA00023118"/>
    </source>
</evidence>
<accession>A0A975AW76</accession>
<dbReference type="Pfam" id="PF12469">
    <property type="entry name" value="Cmr2_N"/>
    <property type="match status" value="1"/>
</dbReference>
<name>A0A975AW76_9THEO</name>
<dbReference type="NCBIfam" id="TIGR02577">
    <property type="entry name" value="cas_TM1794_Cmr2"/>
    <property type="match status" value="1"/>
</dbReference>
<dbReference type="RefSeq" id="WP_284680286.1">
    <property type="nucleotide sequence ID" value="NZ_CP060096.1"/>
</dbReference>
<keyword evidence="1" id="KW-0547">Nucleotide-binding</keyword>
<dbReference type="EMBL" id="CP060096">
    <property type="protein sequence ID" value="QSZ27584.1"/>
    <property type="molecule type" value="Genomic_DNA"/>
</dbReference>
<dbReference type="KEGG" id="aaut:ACETAC_01320"/>
<evidence type="ECO:0000313" key="5">
    <source>
        <dbReference type="Proteomes" id="UP000671913"/>
    </source>
</evidence>
<dbReference type="GO" id="GO:0000166">
    <property type="term" value="F:nucleotide binding"/>
    <property type="evidence" value="ECO:0007669"/>
    <property type="project" value="UniProtKB-KW"/>
</dbReference>
<dbReference type="InterPro" id="IPR043128">
    <property type="entry name" value="Rev_trsase/Diguanyl_cyclase"/>
</dbReference>
<dbReference type="GO" id="GO:0051607">
    <property type="term" value="P:defense response to virus"/>
    <property type="evidence" value="ECO:0007669"/>
    <property type="project" value="UniProtKB-KW"/>
</dbReference>
<keyword evidence="2" id="KW-0051">Antiviral defense</keyword>
<dbReference type="Gene3D" id="3.30.70.270">
    <property type="match status" value="1"/>
</dbReference>
<dbReference type="InterPro" id="IPR024615">
    <property type="entry name" value="CRISPR-assoc_Cmr2_N"/>
</dbReference>
<keyword evidence="5" id="KW-1185">Reference proteome</keyword>
<dbReference type="AlphaFoldDB" id="A0A975AW76"/>
<evidence type="ECO:0000259" key="3">
    <source>
        <dbReference type="PROSITE" id="PS50887"/>
    </source>
</evidence>
<dbReference type="InterPro" id="IPR000160">
    <property type="entry name" value="GGDEF_dom"/>
</dbReference>
<evidence type="ECO:0000313" key="4">
    <source>
        <dbReference type="EMBL" id="QSZ27584.1"/>
    </source>
</evidence>
<gene>
    <name evidence="4" type="primary">cas10</name>
    <name evidence="4" type="ORF">ACETAC_01320</name>
</gene>
<dbReference type="InterPro" id="IPR054767">
    <property type="entry name" value="Cas10-Cmr2_palm2"/>
</dbReference>
<organism evidence="4 5">
    <name type="scientific">Aceticella autotrophica</name>
    <dbReference type="NCBI Taxonomy" id="2755338"/>
    <lineage>
        <taxon>Bacteria</taxon>
        <taxon>Bacillati</taxon>
        <taxon>Bacillota</taxon>
        <taxon>Clostridia</taxon>
        <taxon>Thermoanaerobacterales</taxon>
        <taxon>Thermoanaerobacteraceae</taxon>
        <taxon>Aceticella</taxon>
    </lineage>
</organism>